<dbReference type="InterPro" id="IPR036291">
    <property type="entry name" value="NAD(P)-bd_dom_sf"/>
</dbReference>
<keyword evidence="4" id="KW-1185">Reference proteome</keyword>
<dbReference type="NCBIfam" id="NF006509">
    <property type="entry name" value="PRK08945.1"/>
    <property type="match status" value="1"/>
</dbReference>
<dbReference type="InterPro" id="IPR002347">
    <property type="entry name" value="SDR_fam"/>
</dbReference>
<accession>A0AA90NV62</accession>
<dbReference type="PRINTS" id="PR00081">
    <property type="entry name" value="GDHRDH"/>
</dbReference>
<evidence type="ECO:0000313" key="3">
    <source>
        <dbReference type="EMBL" id="MDP0589850.1"/>
    </source>
</evidence>
<evidence type="ECO:0000313" key="4">
    <source>
        <dbReference type="Proteomes" id="UP001178148"/>
    </source>
</evidence>
<name>A0AA90NV62_9GAMM</name>
<keyword evidence="2" id="KW-0560">Oxidoreductase</keyword>
<evidence type="ECO:0000256" key="2">
    <source>
        <dbReference type="ARBA" id="ARBA00023002"/>
    </source>
</evidence>
<sequence>MFKYQAPSSLLKGRNIIVTGAGSGIGKAASLAFAKHGATVILLGRTISKLEAVYDLIEQNKSPQAIIYPINLEEATERDYQRMAEAVSHEFHHIDGLLHNAGILGKLKPLSQYDYHTWQNVMNVNLNAPFLITRELLPLLRKSTDASIVFTSSNVGHKGRAHWGAYSVSKFAIEGLMQILADEEDGISHIRCNSINPGSTRTSMRASAYPGEDPLSQPTPEEIMAAYLYLMGSDSTGITGEAFHAQQNNHIFPN</sequence>
<dbReference type="GO" id="GO:0016491">
    <property type="term" value="F:oxidoreductase activity"/>
    <property type="evidence" value="ECO:0007669"/>
    <property type="project" value="UniProtKB-KW"/>
</dbReference>
<dbReference type="Gene3D" id="3.40.50.720">
    <property type="entry name" value="NAD(P)-binding Rossmann-like Domain"/>
    <property type="match status" value="1"/>
</dbReference>
<evidence type="ECO:0000256" key="1">
    <source>
        <dbReference type="ARBA" id="ARBA00006484"/>
    </source>
</evidence>
<comment type="similarity">
    <text evidence="1">Belongs to the short-chain dehydrogenases/reductases (SDR) family.</text>
</comment>
<dbReference type="SUPFAM" id="SSF51735">
    <property type="entry name" value="NAD(P)-binding Rossmann-fold domains"/>
    <property type="match status" value="1"/>
</dbReference>
<dbReference type="EMBL" id="JASXSV010000022">
    <property type="protein sequence ID" value="MDP0589850.1"/>
    <property type="molecule type" value="Genomic_DNA"/>
</dbReference>
<comment type="caution">
    <text evidence="3">The sequence shown here is derived from an EMBL/GenBank/DDBJ whole genome shotgun (WGS) entry which is preliminary data.</text>
</comment>
<dbReference type="InterPro" id="IPR020904">
    <property type="entry name" value="Sc_DH/Rdtase_CS"/>
</dbReference>
<reference evidence="3 4" key="1">
    <citation type="journal article" date="2023" name="bioRxiv">
        <title>An intranuclear bacterial parasite of deep-sea mussels expresses apoptosis inhibitors acquired from its host.</title>
        <authorList>
            <person name="Gonzalez Porras M.A."/>
            <person name="Assie A."/>
            <person name="Tietjen M."/>
            <person name="Violette M."/>
            <person name="Kleiner M."/>
            <person name="Gruber-Vodicka H."/>
            <person name="Dubilier N."/>
            <person name="Leisch N."/>
        </authorList>
    </citation>
    <scope>NUCLEOTIDE SEQUENCE [LARGE SCALE GENOMIC DNA]</scope>
    <source>
        <strain evidence="3">IAP13</strain>
    </source>
</reference>
<gene>
    <name evidence="3" type="ORF">QS748_11930</name>
</gene>
<dbReference type="Proteomes" id="UP001178148">
    <property type="component" value="Unassembled WGS sequence"/>
</dbReference>
<dbReference type="PROSITE" id="PS00061">
    <property type="entry name" value="ADH_SHORT"/>
    <property type="match status" value="1"/>
</dbReference>
<dbReference type="AlphaFoldDB" id="A0AA90NV62"/>
<organism evidence="3 4">
    <name type="scientific">Candidatus Endonucleibacter bathymodioli</name>
    <dbReference type="NCBI Taxonomy" id="539814"/>
    <lineage>
        <taxon>Bacteria</taxon>
        <taxon>Pseudomonadati</taxon>
        <taxon>Pseudomonadota</taxon>
        <taxon>Gammaproteobacteria</taxon>
        <taxon>Oceanospirillales</taxon>
        <taxon>Endozoicomonadaceae</taxon>
        <taxon>Candidatus Endonucleibacter</taxon>
    </lineage>
</organism>
<proteinExistence type="inferred from homology"/>
<dbReference type="PANTHER" id="PTHR42901:SF1">
    <property type="entry name" value="ALCOHOL DEHYDROGENASE"/>
    <property type="match status" value="1"/>
</dbReference>
<dbReference type="PANTHER" id="PTHR42901">
    <property type="entry name" value="ALCOHOL DEHYDROGENASE"/>
    <property type="match status" value="1"/>
</dbReference>
<dbReference type="Pfam" id="PF00106">
    <property type="entry name" value="adh_short"/>
    <property type="match status" value="1"/>
</dbReference>
<protein>
    <submittedName>
        <fullName evidence="3">YciK family oxidoreductase</fullName>
    </submittedName>
</protein>